<keyword evidence="4" id="KW-1185">Reference proteome</keyword>
<name>A0AAN6XT25_9PEZI</name>
<dbReference type="InterPro" id="IPR010730">
    <property type="entry name" value="HET"/>
</dbReference>
<feature type="non-terminal residue" evidence="3">
    <location>
        <position position="1"/>
    </location>
</feature>
<accession>A0AAN6XT25</accession>
<dbReference type="EMBL" id="MU858525">
    <property type="protein sequence ID" value="KAK4206068.1"/>
    <property type="molecule type" value="Genomic_DNA"/>
</dbReference>
<dbReference type="PROSITE" id="PS50297">
    <property type="entry name" value="ANK_REP_REGION"/>
    <property type="match status" value="2"/>
</dbReference>
<reference evidence="3" key="1">
    <citation type="journal article" date="2023" name="Mol. Phylogenet. Evol.">
        <title>Genome-scale phylogeny and comparative genomics of the fungal order Sordariales.</title>
        <authorList>
            <person name="Hensen N."/>
            <person name="Bonometti L."/>
            <person name="Westerberg I."/>
            <person name="Brannstrom I.O."/>
            <person name="Guillou S."/>
            <person name="Cros-Aarteil S."/>
            <person name="Calhoun S."/>
            <person name="Haridas S."/>
            <person name="Kuo A."/>
            <person name="Mondo S."/>
            <person name="Pangilinan J."/>
            <person name="Riley R."/>
            <person name="LaButti K."/>
            <person name="Andreopoulos B."/>
            <person name="Lipzen A."/>
            <person name="Chen C."/>
            <person name="Yan M."/>
            <person name="Daum C."/>
            <person name="Ng V."/>
            <person name="Clum A."/>
            <person name="Steindorff A."/>
            <person name="Ohm R.A."/>
            <person name="Martin F."/>
            <person name="Silar P."/>
            <person name="Natvig D.O."/>
            <person name="Lalanne C."/>
            <person name="Gautier V."/>
            <person name="Ament-Velasquez S.L."/>
            <person name="Kruys A."/>
            <person name="Hutchinson M.I."/>
            <person name="Powell A.J."/>
            <person name="Barry K."/>
            <person name="Miller A.N."/>
            <person name="Grigoriev I.V."/>
            <person name="Debuchy R."/>
            <person name="Gladieux P."/>
            <person name="Hiltunen Thoren M."/>
            <person name="Johannesson H."/>
        </authorList>
    </citation>
    <scope>NUCLEOTIDE SEQUENCE</scope>
    <source>
        <strain evidence="3">PSN293</strain>
    </source>
</reference>
<sequence length="506" mass="56987">FLPRLISAGMSSSMSCDQFKYAPFDLATDAIRLVRLLKGSDYDLIICELFETFLHQVDGTPYEALSYTWGQSQELIQITLCGKRVLVRDNLFTALWHLRKPDEDRLLWIDAICIDQQSHLEKGHQVGQMRLIYLNAQHVHVWLGQSTDDIDMLMNHMNQLDKRALRRPEYRRNSSAAWENEWPILRAGLDRLGTNNSNFHVRRCAAAMDLLERPWFRRVWIIQEVFNAKIATVGCGLNSLPTRTFVLIPKLLGLEQKVASCEATDLRDKVYALVGISSDAGTDGKLQPDYDTAVTMETVLHRTLSYLVFGRWMKELLKGPAGLGDFAVLKQALDLLEPFQGPSFEQALSSALLLASSKSNIACIEVLLDKVASGPGRQAIFGSRDPLERRTTPLHVVAEHATFNVDKVALMLLNAGVQVSTKDDTGRSALWIAAYYGGTELIRLFLGWGADVNDVNDLGQSLLWIASDQGDREVVELLVERGAWLHQHDEQRGWTPLFAAAFERHE</sequence>
<dbReference type="SUPFAM" id="SSF48403">
    <property type="entry name" value="Ankyrin repeat"/>
    <property type="match status" value="1"/>
</dbReference>
<gene>
    <name evidence="3" type="ORF">QBC37DRAFT_407436</name>
</gene>
<proteinExistence type="predicted"/>
<evidence type="ECO:0000313" key="4">
    <source>
        <dbReference type="Proteomes" id="UP001301769"/>
    </source>
</evidence>
<dbReference type="PANTHER" id="PTHR24148">
    <property type="entry name" value="ANKYRIN REPEAT DOMAIN-CONTAINING PROTEIN 39 HOMOLOG-RELATED"/>
    <property type="match status" value="1"/>
</dbReference>
<feature type="domain" description="Heterokaryon incompatibility" evidence="2">
    <location>
        <begin position="62"/>
        <end position="224"/>
    </location>
</feature>
<dbReference type="InterPro" id="IPR036770">
    <property type="entry name" value="Ankyrin_rpt-contain_sf"/>
</dbReference>
<dbReference type="Gene3D" id="1.25.40.20">
    <property type="entry name" value="Ankyrin repeat-containing domain"/>
    <property type="match status" value="1"/>
</dbReference>
<evidence type="ECO:0000259" key="2">
    <source>
        <dbReference type="Pfam" id="PF06985"/>
    </source>
</evidence>
<evidence type="ECO:0000256" key="1">
    <source>
        <dbReference type="PROSITE-ProRule" id="PRU00023"/>
    </source>
</evidence>
<dbReference type="InterPro" id="IPR052895">
    <property type="entry name" value="HetReg/Transcr_Mod"/>
</dbReference>
<reference evidence="3" key="2">
    <citation type="submission" date="2023-05" db="EMBL/GenBank/DDBJ databases">
        <authorList>
            <consortium name="Lawrence Berkeley National Laboratory"/>
            <person name="Steindorff A."/>
            <person name="Hensen N."/>
            <person name="Bonometti L."/>
            <person name="Westerberg I."/>
            <person name="Brannstrom I.O."/>
            <person name="Guillou S."/>
            <person name="Cros-Aarteil S."/>
            <person name="Calhoun S."/>
            <person name="Haridas S."/>
            <person name="Kuo A."/>
            <person name="Mondo S."/>
            <person name="Pangilinan J."/>
            <person name="Riley R."/>
            <person name="Labutti K."/>
            <person name="Andreopoulos B."/>
            <person name="Lipzen A."/>
            <person name="Chen C."/>
            <person name="Yanf M."/>
            <person name="Daum C."/>
            <person name="Ng V."/>
            <person name="Clum A."/>
            <person name="Ohm R."/>
            <person name="Martin F."/>
            <person name="Silar P."/>
            <person name="Natvig D."/>
            <person name="Lalanne C."/>
            <person name="Gautier V."/>
            <person name="Ament-Velasquez S.L."/>
            <person name="Kruys A."/>
            <person name="Hutchinson M.I."/>
            <person name="Powell A.J."/>
            <person name="Barry K."/>
            <person name="Miller A.N."/>
            <person name="Grigoriev I.V."/>
            <person name="Debuchy R."/>
            <person name="Gladieux P."/>
            <person name="Thoren M.H."/>
            <person name="Johannesson H."/>
        </authorList>
    </citation>
    <scope>NUCLEOTIDE SEQUENCE</scope>
    <source>
        <strain evidence="3">PSN293</strain>
    </source>
</reference>
<feature type="repeat" description="ANK" evidence="1">
    <location>
        <begin position="425"/>
        <end position="457"/>
    </location>
</feature>
<dbReference type="PANTHER" id="PTHR24148:SF78">
    <property type="entry name" value="HETEROKARYON INCOMPATIBILITY DOMAIN-CONTAINING PROTEIN"/>
    <property type="match status" value="1"/>
</dbReference>
<dbReference type="AlphaFoldDB" id="A0AAN6XT25"/>
<protein>
    <submittedName>
        <fullName evidence="3">Heterokaryon incompatibility protein-domain-containing protein</fullName>
    </submittedName>
</protein>
<dbReference type="Proteomes" id="UP001301769">
    <property type="component" value="Unassembled WGS sequence"/>
</dbReference>
<feature type="repeat" description="ANK" evidence="1">
    <location>
        <begin position="458"/>
        <end position="490"/>
    </location>
</feature>
<feature type="repeat" description="ANK" evidence="1">
    <location>
        <begin position="389"/>
        <end position="424"/>
    </location>
</feature>
<organism evidence="3 4">
    <name type="scientific">Rhypophila decipiens</name>
    <dbReference type="NCBI Taxonomy" id="261697"/>
    <lineage>
        <taxon>Eukaryota</taxon>
        <taxon>Fungi</taxon>
        <taxon>Dikarya</taxon>
        <taxon>Ascomycota</taxon>
        <taxon>Pezizomycotina</taxon>
        <taxon>Sordariomycetes</taxon>
        <taxon>Sordariomycetidae</taxon>
        <taxon>Sordariales</taxon>
        <taxon>Naviculisporaceae</taxon>
        <taxon>Rhypophila</taxon>
    </lineage>
</organism>
<dbReference type="SMART" id="SM00248">
    <property type="entry name" value="ANK"/>
    <property type="match status" value="4"/>
</dbReference>
<comment type="caution">
    <text evidence="3">The sequence shown here is derived from an EMBL/GenBank/DDBJ whole genome shotgun (WGS) entry which is preliminary data.</text>
</comment>
<evidence type="ECO:0000313" key="3">
    <source>
        <dbReference type="EMBL" id="KAK4206068.1"/>
    </source>
</evidence>
<keyword evidence="1" id="KW-0040">ANK repeat</keyword>
<dbReference type="Pfam" id="PF12796">
    <property type="entry name" value="Ank_2"/>
    <property type="match status" value="1"/>
</dbReference>
<dbReference type="Pfam" id="PF06985">
    <property type="entry name" value="HET"/>
    <property type="match status" value="1"/>
</dbReference>
<dbReference type="InterPro" id="IPR002110">
    <property type="entry name" value="Ankyrin_rpt"/>
</dbReference>
<dbReference type="PROSITE" id="PS50088">
    <property type="entry name" value="ANK_REPEAT"/>
    <property type="match status" value="3"/>
</dbReference>